<evidence type="ECO:0008006" key="4">
    <source>
        <dbReference type="Google" id="ProtNLM"/>
    </source>
</evidence>
<dbReference type="InterPro" id="IPR013901">
    <property type="entry name" value="Anthrone_oxy"/>
</dbReference>
<dbReference type="RefSeq" id="WP_107747431.1">
    <property type="nucleotide sequence ID" value="NZ_CP015453.1"/>
</dbReference>
<dbReference type="EMBL" id="CP015453">
    <property type="protein sequence ID" value="AWH95672.1"/>
    <property type="molecule type" value="Genomic_DNA"/>
</dbReference>
<proteinExistence type="predicted"/>
<dbReference type="KEGG" id="dpc:A6048_09325"/>
<evidence type="ECO:0000256" key="1">
    <source>
        <dbReference type="SAM" id="Phobius"/>
    </source>
</evidence>
<keyword evidence="1" id="KW-1133">Transmembrane helix</keyword>
<keyword evidence="1" id="KW-0812">Transmembrane</keyword>
<gene>
    <name evidence="2" type="ORF">A6048_09325</name>
</gene>
<feature type="transmembrane region" description="Helical" evidence="1">
    <location>
        <begin position="79"/>
        <end position="100"/>
    </location>
</feature>
<protein>
    <recommendedName>
        <fullName evidence="4">DUF1772 domain-containing protein</fullName>
    </recommendedName>
</protein>
<reference evidence="2 3" key="1">
    <citation type="submission" date="2016-04" db="EMBL/GenBank/DDBJ databases">
        <title>Complete genome sequence of the haloalkaliphilic hydrocarbon-degrading bacterium Dietzia psychralcaliphila ILA-1T, isolated from a drain of a fish product-processing plant.</title>
        <authorList>
            <person name="Zhao J."/>
            <person name="Hu B."/>
            <person name="Geng S."/>
            <person name="Nie Y."/>
            <person name="Tang Y."/>
        </authorList>
    </citation>
    <scope>NUCLEOTIDE SEQUENCE [LARGE SCALE GENOMIC DNA]</scope>
    <source>
        <strain evidence="2 3">ILA-1</strain>
    </source>
</reference>
<sequence>MVCTVFLLAATYGSALMMGFFATWSVAVLPGLDATGAQAAVRVMTSVNQTVLTPAFATVFFGTPLALVLASVASAAEGAWVVTAACTAALFLYGLGVVGVTTTVNVPLNDALSRAHGDDPEAAWLRFATRWRPWNHVRAVSATAAFSLCLVAWHPIALSG</sequence>
<keyword evidence="3" id="KW-1185">Reference proteome</keyword>
<evidence type="ECO:0000313" key="2">
    <source>
        <dbReference type="EMBL" id="AWH95672.1"/>
    </source>
</evidence>
<name>A0AAD0JSC1_9ACTN</name>
<dbReference type="AlphaFoldDB" id="A0AAD0JSC1"/>
<feature type="transmembrane region" description="Helical" evidence="1">
    <location>
        <begin position="51"/>
        <end position="72"/>
    </location>
</feature>
<organism evidence="2 3">
    <name type="scientific">Dietzia psychralcaliphila</name>
    <dbReference type="NCBI Taxonomy" id="139021"/>
    <lineage>
        <taxon>Bacteria</taxon>
        <taxon>Bacillati</taxon>
        <taxon>Actinomycetota</taxon>
        <taxon>Actinomycetes</taxon>
        <taxon>Mycobacteriales</taxon>
        <taxon>Dietziaceae</taxon>
        <taxon>Dietzia</taxon>
    </lineage>
</organism>
<accession>A0AAD0JSC1</accession>
<keyword evidence="1" id="KW-0472">Membrane</keyword>
<dbReference type="Proteomes" id="UP000244903">
    <property type="component" value="Chromosome"/>
</dbReference>
<dbReference type="Pfam" id="PF08592">
    <property type="entry name" value="Anthrone_oxy"/>
    <property type="match status" value="1"/>
</dbReference>
<evidence type="ECO:0000313" key="3">
    <source>
        <dbReference type="Proteomes" id="UP000244903"/>
    </source>
</evidence>